<feature type="transmembrane region" description="Helical" evidence="1">
    <location>
        <begin position="130"/>
        <end position="151"/>
    </location>
</feature>
<dbReference type="KEGG" id="din:Selin_1818"/>
<feature type="transmembrane region" description="Helical" evidence="1">
    <location>
        <begin position="84"/>
        <end position="110"/>
    </location>
</feature>
<dbReference type="PIRSF" id="PIRSF006162">
    <property type="entry name" value="PgpA"/>
    <property type="match status" value="1"/>
</dbReference>
<sequence length="152" mass="16718">MRAAQRIPLDFIATGLYFGKIPFAPGTWGTLPGIALLWLVADFPLWSKLLIAALLFYGGVLVCHRAQELYGRKDPSCVVIDEIAGVFFAGMWFAVSWPMLLAVFVLFRFFDILKPWPIRRLETLSDGWGVMADDMAAGAAAALVLVAVSLLL</sequence>
<dbReference type="PANTHER" id="PTHR36305">
    <property type="entry name" value="PHOSPHATIDYLGLYCEROPHOSPHATASE A"/>
    <property type="match status" value="1"/>
</dbReference>
<dbReference type="eggNOG" id="COG1267">
    <property type="taxonomic scope" value="Bacteria"/>
</dbReference>
<evidence type="ECO:0000313" key="3">
    <source>
        <dbReference type="EMBL" id="ADU66545.1"/>
    </source>
</evidence>
<dbReference type="RefSeq" id="WP_013506425.1">
    <property type="nucleotide sequence ID" value="NC_014836.1"/>
</dbReference>
<gene>
    <name evidence="3" type="ordered locus">Selin_1818</name>
</gene>
<dbReference type="Pfam" id="PF04608">
    <property type="entry name" value="PgpA"/>
    <property type="match status" value="1"/>
</dbReference>
<dbReference type="CDD" id="cd06971">
    <property type="entry name" value="PgpA"/>
    <property type="match status" value="1"/>
</dbReference>
<dbReference type="InterPro" id="IPR026037">
    <property type="entry name" value="PgpA"/>
</dbReference>
<dbReference type="Proteomes" id="UP000002572">
    <property type="component" value="Chromosome"/>
</dbReference>
<dbReference type="InterPro" id="IPR007686">
    <property type="entry name" value="YutG/PgpA"/>
</dbReference>
<dbReference type="FunCoup" id="E6W1J6">
    <property type="interactions" value="138"/>
</dbReference>
<dbReference type="GO" id="GO:0008962">
    <property type="term" value="F:phosphatidylglycerophosphatase activity"/>
    <property type="evidence" value="ECO:0007669"/>
    <property type="project" value="InterPro"/>
</dbReference>
<keyword evidence="1" id="KW-1133">Transmembrane helix</keyword>
<evidence type="ECO:0000313" key="4">
    <source>
        <dbReference type="Proteomes" id="UP000002572"/>
    </source>
</evidence>
<accession>E6W1J6</accession>
<name>E6W1J6_DESIS</name>
<dbReference type="GO" id="GO:0006629">
    <property type="term" value="P:lipid metabolic process"/>
    <property type="evidence" value="ECO:0007669"/>
    <property type="project" value="InterPro"/>
</dbReference>
<feature type="domain" description="YutG/PgpA" evidence="2">
    <location>
        <begin position="11"/>
        <end position="148"/>
    </location>
</feature>
<evidence type="ECO:0000256" key="1">
    <source>
        <dbReference type="SAM" id="Phobius"/>
    </source>
</evidence>
<reference evidence="3 4" key="1">
    <citation type="submission" date="2010-12" db="EMBL/GenBank/DDBJ databases">
        <title>Complete sequence of Desulfurispirillum indicum S5.</title>
        <authorList>
            <consortium name="US DOE Joint Genome Institute"/>
            <person name="Lucas S."/>
            <person name="Copeland A."/>
            <person name="Lapidus A."/>
            <person name="Cheng J.-F."/>
            <person name="Goodwin L."/>
            <person name="Pitluck S."/>
            <person name="Chertkov O."/>
            <person name="Held B."/>
            <person name="Detter J.C."/>
            <person name="Han C."/>
            <person name="Tapia R."/>
            <person name="Land M."/>
            <person name="Hauser L."/>
            <person name="Kyrpides N."/>
            <person name="Ivanova N."/>
            <person name="Mikhailova N."/>
            <person name="Haggblom M."/>
            <person name="Rauschenbach I."/>
            <person name="Bini E."/>
            <person name="Woyke T."/>
        </authorList>
    </citation>
    <scope>NUCLEOTIDE SEQUENCE [LARGE SCALE GENOMIC DNA]</scope>
    <source>
        <strain evidence="4">ATCC BAA-1389 / DSM 22839 / S5</strain>
    </source>
</reference>
<dbReference type="STRING" id="653733.Selin_1818"/>
<keyword evidence="1" id="KW-0472">Membrane</keyword>
<dbReference type="InterPro" id="IPR036681">
    <property type="entry name" value="PgpA-like_sf"/>
</dbReference>
<protein>
    <submittedName>
        <fullName evidence="3">Phosphatidylglycerophosphatase A</fullName>
    </submittedName>
</protein>
<dbReference type="HOGENOM" id="CLU_103734_0_1_0"/>
<feature type="transmembrane region" description="Helical" evidence="1">
    <location>
        <begin position="45"/>
        <end position="63"/>
    </location>
</feature>
<dbReference type="EMBL" id="CP002432">
    <property type="protein sequence ID" value="ADU66545.1"/>
    <property type="molecule type" value="Genomic_DNA"/>
</dbReference>
<dbReference type="PANTHER" id="PTHR36305:SF1">
    <property type="entry name" value="PHOSPHATIDYLGLYCEROPHOSPHATASE A"/>
    <property type="match status" value="1"/>
</dbReference>
<dbReference type="OrthoDB" id="9804091at2"/>
<keyword evidence="4" id="KW-1185">Reference proteome</keyword>
<keyword evidence="1" id="KW-0812">Transmembrane</keyword>
<dbReference type="InParanoid" id="E6W1J6"/>
<evidence type="ECO:0000259" key="2">
    <source>
        <dbReference type="Pfam" id="PF04608"/>
    </source>
</evidence>
<proteinExistence type="predicted"/>
<organism evidence="3 4">
    <name type="scientific">Desulfurispirillum indicum (strain ATCC BAA-1389 / DSM 22839 / S5)</name>
    <dbReference type="NCBI Taxonomy" id="653733"/>
    <lineage>
        <taxon>Bacteria</taxon>
        <taxon>Pseudomonadati</taxon>
        <taxon>Chrysiogenota</taxon>
        <taxon>Chrysiogenia</taxon>
        <taxon>Chrysiogenales</taxon>
        <taxon>Chrysiogenaceae</taxon>
        <taxon>Desulfurispirillum</taxon>
    </lineage>
</organism>
<dbReference type="SUPFAM" id="SSF101307">
    <property type="entry name" value="YutG-like"/>
    <property type="match status" value="1"/>
</dbReference>
<dbReference type="AlphaFoldDB" id="E6W1J6"/>